<evidence type="ECO:0000313" key="5">
    <source>
        <dbReference type="Proteomes" id="UP001178507"/>
    </source>
</evidence>
<feature type="transmembrane region" description="Helical" evidence="2">
    <location>
        <begin position="359"/>
        <end position="377"/>
    </location>
</feature>
<comment type="caution">
    <text evidence="4">The sequence shown here is derived from an EMBL/GenBank/DDBJ whole genome shotgun (WGS) entry which is preliminary data.</text>
</comment>
<dbReference type="PANTHER" id="PTHR11360">
    <property type="entry name" value="MONOCARBOXYLATE TRANSPORTER"/>
    <property type="match status" value="1"/>
</dbReference>
<feature type="domain" description="Major facilitator superfamily (MFS) profile" evidence="3">
    <location>
        <begin position="1"/>
        <end position="438"/>
    </location>
</feature>
<feature type="transmembrane region" description="Helical" evidence="2">
    <location>
        <begin position="16"/>
        <end position="33"/>
    </location>
</feature>
<feature type="transmembrane region" description="Helical" evidence="2">
    <location>
        <begin position="89"/>
        <end position="109"/>
    </location>
</feature>
<dbReference type="InterPro" id="IPR020846">
    <property type="entry name" value="MFS_dom"/>
</dbReference>
<dbReference type="Gene3D" id="1.20.1250.20">
    <property type="entry name" value="MFS general substrate transporter like domains"/>
    <property type="match status" value="2"/>
</dbReference>
<dbReference type="SUPFAM" id="SSF103473">
    <property type="entry name" value="MFS general substrate transporter"/>
    <property type="match status" value="1"/>
</dbReference>
<dbReference type="EMBL" id="CAUJNA010000247">
    <property type="protein sequence ID" value="CAJ1374378.1"/>
    <property type="molecule type" value="Genomic_DNA"/>
</dbReference>
<dbReference type="InterPro" id="IPR050327">
    <property type="entry name" value="Proton-linked_MCT"/>
</dbReference>
<dbReference type="Proteomes" id="UP001178507">
    <property type="component" value="Unassembled WGS sequence"/>
</dbReference>
<reference evidence="4" key="1">
    <citation type="submission" date="2023-08" db="EMBL/GenBank/DDBJ databases">
        <authorList>
            <person name="Chen Y."/>
            <person name="Shah S."/>
            <person name="Dougan E. K."/>
            <person name="Thang M."/>
            <person name="Chan C."/>
        </authorList>
    </citation>
    <scope>NUCLEOTIDE SEQUENCE</scope>
</reference>
<evidence type="ECO:0000256" key="1">
    <source>
        <dbReference type="ARBA" id="ARBA00004141"/>
    </source>
</evidence>
<dbReference type="PROSITE" id="PS50850">
    <property type="entry name" value="MFS"/>
    <property type="match status" value="1"/>
</dbReference>
<name>A0AA36HS76_9DINO</name>
<keyword evidence="2" id="KW-1133">Transmembrane helix</keyword>
<dbReference type="AlphaFoldDB" id="A0AA36HS76"/>
<feature type="transmembrane region" description="Helical" evidence="2">
    <location>
        <begin position="384"/>
        <end position="405"/>
    </location>
</feature>
<feature type="transmembrane region" description="Helical" evidence="2">
    <location>
        <begin position="183"/>
        <end position="205"/>
    </location>
</feature>
<keyword evidence="5" id="KW-1185">Reference proteome</keyword>
<sequence>MSATVGKLASSQRNGGIFYGWVIVAVCILCKMFKIQGQNNVMSYTVPHLLEDFNLSHSELGGLFSVATMSAGLVQPSLGRAMDRFGARVCIPALQLGIAFTLLGFGAWRRPSDKLVLYLQIICIFFFLRMLSIGAGETFPNAAVQQWFRRKRGRAVGVVFTFQWLGNGLIGLAVSAVVRRYSWHAAAFAGSGVNLMLAPLSALLLRRSPEVCGLLPDGVDDEEEVNLKAASPEETSKEDAARAPSFEVRKLWPHLLFSFFYAVMYGGSDFYMVEMVAEASGNAKEILVSWHIFWPFALTNALAVPSVGELMDKVQSKRLPMLLLAIAALLTAVATVGLTCVTSRSNAVLYGVVRGFSSGIFQSLLTAGLAFAAAGVPREEIGRVLGFNQLTTVVGTGVGPCFYGFCRDLFGAFQGALLLTALPPLALSLYFGCQARKAIPPADADAGEQAGLEPEVFGLESEA</sequence>
<organism evidence="4 5">
    <name type="scientific">Effrenium voratum</name>
    <dbReference type="NCBI Taxonomy" id="2562239"/>
    <lineage>
        <taxon>Eukaryota</taxon>
        <taxon>Sar</taxon>
        <taxon>Alveolata</taxon>
        <taxon>Dinophyceae</taxon>
        <taxon>Suessiales</taxon>
        <taxon>Symbiodiniaceae</taxon>
        <taxon>Effrenium</taxon>
    </lineage>
</organism>
<feature type="transmembrane region" description="Helical" evidence="2">
    <location>
        <begin position="115"/>
        <end position="134"/>
    </location>
</feature>
<protein>
    <recommendedName>
        <fullName evidence="3">Major facilitator superfamily (MFS) profile domain-containing protein</fullName>
    </recommendedName>
</protein>
<keyword evidence="2" id="KW-0472">Membrane</keyword>
<dbReference type="InterPro" id="IPR036259">
    <property type="entry name" value="MFS_trans_sf"/>
</dbReference>
<feature type="transmembrane region" description="Helical" evidence="2">
    <location>
        <begin position="319"/>
        <end position="339"/>
    </location>
</feature>
<dbReference type="Pfam" id="PF07690">
    <property type="entry name" value="MFS_1"/>
    <property type="match status" value="1"/>
</dbReference>
<feature type="transmembrane region" description="Helical" evidence="2">
    <location>
        <begin position="155"/>
        <end position="177"/>
    </location>
</feature>
<evidence type="ECO:0000259" key="3">
    <source>
        <dbReference type="PROSITE" id="PS50850"/>
    </source>
</evidence>
<accession>A0AA36HS76</accession>
<evidence type="ECO:0000256" key="2">
    <source>
        <dbReference type="SAM" id="Phobius"/>
    </source>
</evidence>
<feature type="transmembrane region" description="Helical" evidence="2">
    <location>
        <begin position="251"/>
        <end position="268"/>
    </location>
</feature>
<gene>
    <name evidence="4" type="ORF">EVOR1521_LOCUS3947</name>
</gene>
<dbReference type="InterPro" id="IPR011701">
    <property type="entry name" value="MFS"/>
</dbReference>
<feature type="transmembrane region" description="Helical" evidence="2">
    <location>
        <begin position="288"/>
        <end position="307"/>
    </location>
</feature>
<comment type="subcellular location">
    <subcellularLocation>
        <location evidence="1">Membrane</location>
        <topology evidence="1">Multi-pass membrane protein</topology>
    </subcellularLocation>
</comment>
<keyword evidence="2" id="KW-0812">Transmembrane</keyword>
<proteinExistence type="predicted"/>
<evidence type="ECO:0000313" key="4">
    <source>
        <dbReference type="EMBL" id="CAJ1374378.1"/>
    </source>
</evidence>
<feature type="transmembrane region" description="Helical" evidence="2">
    <location>
        <begin position="411"/>
        <end position="431"/>
    </location>
</feature>
<dbReference type="GO" id="GO:0022857">
    <property type="term" value="F:transmembrane transporter activity"/>
    <property type="evidence" value="ECO:0007669"/>
    <property type="project" value="InterPro"/>
</dbReference>
<dbReference type="GO" id="GO:0016020">
    <property type="term" value="C:membrane"/>
    <property type="evidence" value="ECO:0007669"/>
    <property type="project" value="UniProtKB-SubCell"/>
</dbReference>